<accession>A0A6B9FNZ8</accession>
<sequence length="82" mass="9317">MPLYDFTLGQLSGQTSFKRFHFEARDLDVAIREATAWAKHTRRHSGRPNDTSHWPLVILAGEGSADLRPGTMLFELKDVHPD</sequence>
<dbReference type="KEGG" id="mmes:MMSR116_18835"/>
<evidence type="ECO:0000313" key="2">
    <source>
        <dbReference type="Proteomes" id="UP000012488"/>
    </source>
</evidence>
<protein>
    <submittedName>
        <fullName evidence="1">Uncharacterized protein</fullName>
    </submittedName>
</protein>
<dbReference type="RefSeq" id="WP_010687620.1">
    <property type="nucleotide sequence ID" value="NZ_CP043538.1"/>
</dbReference>
<organism evidence="1 2">
    <name type="scientific">Methylobacterium mesophilicum SR1.6/6</name>
    <dbReference type="NCBI Taxonomy" id="908290"/>
    <lineage>
        <taxon>Bacteria</taxon>
        <taxon>Pseudomonadati</taxon>
        <taxon>Pseudomonadota</taxon>
        <taxon>Alphaproteobacteria</taxon>
        <taxon>Hyphomicrobiales</taxon>
        <taxon>Methylobacteriaceae</taxon>
        <taxon>Methylobacterium</taxon>
    </lineage>
</organism>
<dbReference type="AlphaFoldDB" id="A0A6B9FNZ8"/>
<reference evidence="1 2" key="1">
    <citation type="journal article" date="2012" name="Genet. Mol. Biol.">
        <title>Analysis of 16S rRNA and mxaF genes revealing insights into Methylobacterium niche-specific plant association.</title>
        <authorList>
            <person name="Dourado M.N."/>
            <person name="Andreote F.D."/>
            <person name="Dini-Andreote F."/>
            <person name="Conti R."/>
            <person name="Araujo J.M."/>
            <person name="Araujo W.L."/>
        </authorList>
    </citation>
    <scope>NUCLEOTIDE SEQUENCE [LARGE SCALE GENOMIC DNA]</scope>
    <source>
        <strain evidence="1 2">SR1.6/6</strain>
    </source>
</reference>
<dbReference type="EMBL" id="CP043538">
    <property type="protein sequence ID" value="QGY03722.1"/>
    <property type="molecule type" value="Genomic_DNA"/>
</dbReference>
<name>A0A6B9FNZ8_9HYPH</name>
<proteinExistence type="predicted"/>
<reference evidence="1 2" key="2">
    <citation type="journal article" date="2013" name="Genome Announc.">
        <title>Draft Genome Sequence of Methylobacterium mesophilicum Strain SR1.6/6, Isolated from Citrus sinensis.</title>
        <authorList>
            <person name="Marinho Almeida D."/>
            <person name="Dini-Andreote F."/>
            <person name="Camargo Neves A.A."/>
            <person name="Juca Ramos R.T."/>
            <person name="Andreote F.D."/>
            <person name="Carneiro A.R."/>
            <person name="Oliveira de Souza Lima A."/>
            <person name="Caracciolo Gomes de Sa P.H."/>
            <person name="Ribeiro Barbosa M.S."/>
            <person name="Araujo W.L."/>
            <person name="Silva A."/>
        </authorList>
    </citation>
    <scope>NUCLEOTIDE SEQUENCE [LARGE SCALE GENOMIC DNA]</scope>
    <source>
        <strain evidence="1 2">SR1.6/6</strain>
    </source>
</reference>
<evidence type="ECO:0000313" key="1">
    <source>
        <dbReference type="EMBL" id="QGY03722.1"/>
    </source>
</evidence>
<dbReference type="Proteomes" id="UP000012488">
    <property type="component" value="Chromosome"/>
</dbReference>
<gene>
    <name evidence="1" type="ORF">MMSR116_18835</name>
</gene>